<evidence type="ECO:0000256" key="3">
    <source>
        <dbReference type="ARBA" id="ARBA00022598"/>
    </source>
</evidence>
<dbReference type="Gene3D" id="3.30.559.10">
    <property type="entry name" value="Chloramphenicol acetyltransferase-like domain"/>
    <property type="match status" value="5"/>
</dbReference>
<dbReference type="Pfam" id="PF00668">
    <property type="entry name" value="Condensation"/>
    <property type="match status" value="5"/>
</dbReference>
<evidence type="ECO:0000313" key="6">
    <source>
        <dbReference type="Proteomes" id="UP001201262"/>
    </source>
</evidence>
<dbReference type="InterPro" id="IPR000873">
    <property type="entry name" value="AMP-dep_synth/lig_dom"/>
</dbReference>
<dbReference type="InterPro" id="IPR042099">
    <property type="entry name" value="ANL_N_sf"/>
</dbReference>
<keyword evidence="3" id="KW-0436">Ligase</keyword>
<dbReference type="Proteomes" id="UP001201262">
    <property type="component" value="Unassembled WGS sequence"/>
</dbReference>
<evidence type="ECO:0000259" key="4">
    <source>
        <dbReference type="PROSITE" id="PS50075"/>
    </source>
</evidence>
<sequence>MFPEDSRNDPMLDRRLFTDSQNEAVNSAPLSDEDIEKIWTWNAVVPTPIQGCVHDLITEIANSQPDAPAVCAWDGNFTYAELDNLANNVAQRLLKMGNSPGSNVPLLFSKCRWTCVAMLGVIKAGCAAIALDPAYPDIRLQSIIKQCRSTTIIASESHVDRIVQMTNVPVLQIDERMRVTANVGEEQDKLGLPVVLPEDIVYISFTSGSTGQPKGACISHANVRSTVYYQGSQLGFHRKSRVFDFAPYSFDVAWSNVLHTLCAGGCLCIASEEDMMRDLSASLIEYKATLINLTPTVLRTIKGIVPSLETILLSGEMPYYDNLKQWADNVKLVNTYGPTECTFKCAFSTLSTSTDEVPSIGKGVGFCTWVVNPDDCNTLVAAGSTGELYLEGPMVGQGYLYDREKTESAFINNPPWLVGGKDGLSGRSGRLYKTGDLVKYRSDGSLVFVGRKETSQWKIRGQRVEIGDVEHHVRACLDGRLSVIVEAVVYRNRSSPSLAMFIQTGGEDMTEVKYLLDGLMQRAAKRLPAFMLPSIYIPIEKIPIGPTGKINRQHLRAMVASQTFNDILQLQSKTISASEYCPPSNEIESRLTELCATVMGLESGRISMTDNFFRLGGDSIIAMQLVASARRRGLLLTVADIFKSPVLRDLSKVSRLETETESEDGMAPFSLLSGKIDLDNICQESARICGVGIGDIEDIYPCTPLQQGMLALTAKHYAKTTLGADYYVSRTAFKLPHDIDLVRLEEAWRATVAEVQILRTRIIDLPTEGLVHIAVNSRVPLHRWTSLNEFWNDSSRTSLGNPLCRVGIYEGQGLFLVLEMHHSIFDGWSFGLILDCVECHYNGTGKNPLSLVPFQKYVRYTLISNTDEAVSFWRNQLIGSEAVVFPPPNYHPLGKLDLTHEVRDLEWPREGITPSSIVRAAVSLLVASYTNSTDVKFGVTVSGRQVSIPGTERITGPTIATVPVRVKFNWDQSVRSLLQLVQQQMVDSVEYEYIGLQNIHQIAADIEDASQFQLLLVVQPDQQTMTILQTKKNNSELDPMTDMVNKESWGDSLAGYNPYAMMIVCQLRESGLDMKINFDCGAIPEKQVQRLLLQTELVLRQLCSRTHSMLGEIEMMTNDDLTDIWRWNKNMKMDPLISISDVIDARATTKPHDTAISSWDTEISYQELKYLSTDYAFQLSENGVNKGSIIALNFEKSAWMIVIMLSVLRIGAVAVPLSIGCSSQRAYQVVETVQPQLAITSGLPEESPFQGMIPVIGISSLQNPTRQEPKHTFQNVTNFPSDPAIVLFTSGSTGNPKPIQWSHEILSSNIQAAIRYFRMVEKSRVFQFSGYDYDVSTIETLASLTVGACLCIPSESDRKNELTSTIKAYEANWICLTPSVAETIEPSDIQSLRTLVFAGEPLQERHAFRWLETVETIYNWYGPAEASVATACIVRREHWKFGLIGRSEVGAMWLVNPNNPDKLASVGSIAELCIEGPIVGCYTGKRGQSLNSKAFLSAKWLRDGHLDIPGRPGPIYRTGDLVKYDKDGDIIYIGRRESYQRKLRGQRVDLQDIEICVQSFLHGKLDVIVVAEIFCPFGSLKEILALFVSATNTAKSQDHTALIKQNLPLQEIEDHLLNCLTSYIIPTVYVPIDEIPVNKSGKMDRKRLREIGSSLTMKELAEMQPSRRKDRKPATNMEFKLQEVWANVLLMEPGSIYATDNFFRLGGDSITAMRLVALLRNQELLLTVGDVFEAPELQKMSERVLQQNSVSQSPETIPFSLIHVHQDTEIETRVTISRAAHLCSVNETLISDMYPCTPLQEGLLALGIKKRGQYVSRSVLPLQGHVEVEKLRQAWISTANKFPILRTRITDLPAHGLLQIVIDSVSYRSGNNIDSYLNDDERDAMGLGTALCRVAIIDRNFILTIHHCLYDGISLEMILQEIESQYFAKPARNNTPFRHFIEYLKSSDTEEAAQFWKRELSRAEFRQFPMVPTVTYQPQATAFLQHKVSLNWSRSGITPSTMIRASWAMLAAQYVGSTDVVFGATVTGRQINMKGIEHCVGPTIATVPVAISIDWSETVAKFLHHVQSQTWETVKYEQYGIQNIQRALGVLDNGVFQTLLVIQPSNAGNSLQKDSPLFKARSFASSLETTGTDPFNTNALMIICQLEHSGVDLRISFDPHIIDRDQMYRIVCQMETILSQITADSSQNMKLSEIQTASDFDLSSFWTQNRQPYEEPSTCVHDLVTSVAIEDPNATAIHSWDGCFSYCQVEELSSTISRRLYQLGVVKGSTVALCLEKSRWVPVLQISVLKAGAVSLLLSATLPDQRVAATLNSLVVRLAIACDSRRGLISQYVHCVTIEELSTDPANLPLCPWSPIKMSDPAAILVSSGSTGEPKQILWTHGALAANVNSHRSNLSLGPTSRVFQFASYDFDVATVETMSALTSRACLCIPSEQERVDELVDTINRLRVNFCTFTRSTAKLLHPNDVQLLSTIVFAGENLIEDDIELWRGHCRIVNWYGPAECSTATFCNVDEPTWRGGVIGHIDSRYSNRLWVVDPGVHSRLVPFGAIGELVFEGPACADRYMNDVELTKKHFFDSPAFPLKGGHINKPGKLVRLYRTGDLARFESNGNLVFLGRRDNQLKINGQLVYPEEVEKHLRLFLNSTGANMEVAVEGVSFESEDQLSLVGFIVSPNNSIEILTKDIDKELRKALPRYAIPLYYISISEMPKTGTGKRDRRKLLDIAASVGRPSPTDTQRWPITTGEKMMAKLWSIVLGVELNNITAHDSFLQMGSSIEAMRLVGLARQEGLKLTVSTIFENPVLMDMAKVLVALDNTMQEDAGPFKLLHRGIDIDMAREQAAALCGIEKGNIEDLLPCTPLQEALLALTAQCDGDYISHNTLKLLQYVDISRFKAAWDRVIQALPILRTRIVDLPGHGLVQAIVKGQQSWVQAKNINDYLQQEVKSPLRLGSSLVRFSLIPNSIEHKKGMGRDTSTQPTFALTLHHSIYDGVTISLIVECLEKFYNNDVTPALSPFQSFVGYICHLDQKLQSKYWEDQFHGLEAMQFPPLPYSQYHPKTDSFCTYTLNDVSWRADNYTPSTIIRAALGILCCQYSNSSDTVFGTVITGRKASIQGLDRVAGPTIATVPIRVNIQKNLNAFEFLGVIQSQEIEMIPHEQTGLSTIRRISSETENACAFQTLLVVQSPEAKLQESGLFVSPSEQRDMTRYYNFTSYALSIICTPEGSNLMVEFCYDSAVEMNNKSIHDFDFLTSRDLNKIWHWNSEVPASVEECVHELISQVAKVVPDNMAICAWDGEISYRELDQLSSQVSYCLVKMGVKRNMIVPLCYEKSLFAMLAVLSVMKTGAGVLLLDPSLPEGRLQTIMDQVKPSFTICSPASEGICSRLFPNPLILGGALKCIEEFIKTNSDVESELLQELPKVFPSDTLYTIFTSGSTGTPKGCIIQHRSFSSAVTHQKTTLQLNHRSRMYDFSSYSFDAVYWSAIHVLTAGGTLCIPSEEERKNNLTESIQRFATTDIFLTPSTAHSVDPTRIPTLQNIYLGGEVVNPSDVRLWARFANVFVVYGPTECSAITLYNRIQSPISQMPSIGRSIGVVTWIVHPSSSDRLTPIGIVGELYLEGPLLGEGYLGDPEKTAQAFVEDPPWLLYGSPDGQSQGRHGRLYKTGDLVKYNPADGSLIFIGRKDTQVKLRGQRIELSEVDYHIRQCLNNRFPLSTLSVITEIVVPKGWNKPTLVAFIQSSEMRETKGFEKYLELELSKRLPLYMIPTIYLSVQHMPLTPSGKVDRIQLRGIGSTAMIEHLDSQVKPDSTSAPLTKRESQLCALWETILEISAYQIGIESNFFRLGGDSICAMRLTALASGEGITLTVKDILMYPRLTDMAKTMILHQTSANNNALTTPFSLLKHPQDQMILIDDISNQSEISEINTSLIQDIFPCTSVQKSLLSMKNAYIARFSIALKDDVCIKDLIDAWEQVRKTRAPILSSMIVNTTSEGLVQVFLKSPIRFQSYDTLDEYFKEEKAKNMGLGTPLTRLAIVGETDSSSKYCILTQHHAIYDGHSLKLLLNEVSNVYAGISDNHHIASFQNFVEYVGNVDENEVKSFWGQEFSELEAMPFPVLPQENYKPKADDMIRRTFTNFTWPKGEVTASTIIRTAWAIITARYTDCNDVIFGAMVTGRQAPLDGLHRMIAPAINVVPVRIKLRAKQTIDELLKQILNQAILTIPYENTDLLNIRRINANTNQGTRFNSLLVVQPEGQTNLVETDEGPFKHPTLTNLNNGFDDFNPNALMLVFQLTSTNEVHLDISFDSHVIGREQMNRIAYQLEHTLRELISCDVAQTLDFLDILSVQDLNEVWRWNSSVPHSVHECVHHMIARTIKRQPDMPAIHSWDGSLTYGEMEVLSSHLASYLVSSGVGPGMTIPLCFEKSMWHPVAALGVMKSGAACVSMDSTQPESRLKSIVKQVNPSFVLSSEKNKTLSERLSDAEVIIVDRNNSAFSEHGSPISVLPTIRPTAVLYIVFTSGSTGVPKGVITTHQNFASASTHQSKILNIKANSRVFDFVSYSFDVSWSNLLQTLICGACLCIPSEWERRNDIPGSLNSMKCDYVYFTPSVANSLDPSAIPGIRTLAMGGEPIQASELFRWEQVETIIGIYGPAECAQALSFARLNGKSQNNYVGHSFGANTWLTIPDCPERLAPIGTIGELLIEGPTVSQGYLNDPIQTNCAYIQTPQWLARGTSGQNGRQAVLYKTGDLLRYNSDGSLTFIGRKDGMVKLRGQRIELAEIEYHVRASLSHPHLCSGIAAEIITPKNLTTSILAIFVSLDFDENHDPDVTVLSRLAQVTDGIDERLASRVPQYMIPGAYIPVNKIPMTITNKTDRRALRQLGDEQTSDNLARPLLDERKYRAPSSAMEKRLQILWSSILGIEARNISTESNFLRIGGESIAAMRLVSMAKGQNLSMTVADIFKAPRLSDLALLVKEGIFQQTLQLDAKFSLIDEDDPHMFLQRFVYPVLGGKFGVVEDVHPCTDFQKCAILDALQDPPGRLPHWIFTLPMDVDFDKLEQACKKLVNNYDILRSIFIEARNRLWMVTLTNLEPEYDIHNIDDDITTAIDTVCKQDLRAPRQFGHSFIRFIVLRHSGGNHRLIFRISHAQFDDFSWGTVLSALSSIYVDDDVPTQPTFAQYLSYRERTKSQSLAYWTSRIRRANYPIWSTSKLPSTLASSDRLVVEETFEMPSLERIQGVSIATIFHSACAIVLSRQFEQENVIFGRLVTGRSMLPGNLNNVVGPCMTELPVIVHIGSNDNVASVALRLQEQFIQDSGYETAGMEDIIRSSNNWPEYTADFGWRTAFQQEDGPSLTFLGSTSEISFYSGDLPSRPRPEVYATPRNGKLDIVFEGNRSLIGEDTVQEFLSRLQIVLGDA</sequence>
<dbReference type="InterPro" id="IPR009081">
    <property type="entry name" value="PP-bd_ACP"/>
</dbReference>
<dbReference type="PROSITE" id="PS00455">
    <property type="entry name" value="AMP_BINDING"/>
    <property type="match status" value="3"/>
</dbReference>
<dbReference type="InterPro" id="IPR023213">
    <property type="entry name" value="CAT-like_dom_sf"/>
</dbReference>
<gene>
    <name evidence="5" type="ORF">BGW36DRAFT_441256</name>
</gene>
<reference evidence="5" key="1">
    <citation type="submission" date="2021-12" db="EMBL/GenBank/DDBJ databases">
        <title>Convergent genome expansion in fungi linked to evolution of root-endophyte symbiosis.</title>
        <authorList>
            <consortium name="DOE Joint Genome Institute"/>
            <person name="Ke Y.-H."/>
            <person name="Bonito G."/>
            <person name="Liao H.-L."/>
            <person name="Looney B."/>
            <person name="Rojas-Flechas A."/>
            <person name="Nash J."/>
            <person name="Hameed K."/>
            <person name="Schadt C."/>
            <person name="Martin F."/>
            <person name="Crous P.W."/>
            <person name="Miettinen O."/>
            <person name="Magnuson J.K."/>
            <person name="Labbe J."/>
            <person name="Jacobson D."/>
            <person name="Doktycz M.J."/>
            <person name="Veneault-Fourrey C."/>
            <person name="Kuo A."/>
            <person name="Mondo S."/>
            <person name="Calhoun S."/>
            <person name="Riley R."/>
            <person name="Ohm R."/>
            <person name="LaButti K."/>
            <person name="Andreopoulos B."/>
            <person name="Pangilinan J."/>
            <person name="Nolan M."/>
            <person name="Tritt A."/>
            <person name="Clum A."/>
            <person name="Lipzen A."/>
            <person name="Daum C."/>
            <person name="Barry K."/>
            <person name="Grigoriev I.V."/>
            <person name="Vilgalys R."/>
        </authorList>
    </citation>
    <scope>NUCLEOTIDE SEQUENCE</scope>
    <source>
        <strain evidence="5">PMI_201</strain>
    </source>
</reference>
<dbReference type="GO" id="GO:0043041">
    <property type="term" value="P:amino acid activation for nonribosomal peptide biosynthetic process"/>
    <property type="evidence" value="ECO:0007669"/>
    <property type="project" value="TreeGrafter"/>
</dbReference>
<dbReference type="InterPro" id="IPR036736">
    <property type="entry name" value="ACP-like_sf"/>
</dbReference>
<dbReference type="Gene3D" id="3.30.559.30">
    <property type="entry name" value="Nonribosomal peptide synthetase, condensation domain"/>
    <property type="match status" value="5"/>
</dbReference>
<protein>
    <submittedName>
        <fullName evidence="5">Nonribosomal peptide synthase</fullName>
    </submittedName>
</protein>
<accession>A0AAD4KIV2</accession>
<dbReference type="RefSeq" id="XP_046066603.1">
    <property type="nucleotide sequence ID" value="XM_046221551.1"/>
</dbReference>
<dbReference type="GO" id="GO:0044550">
    <property type="term" value="P:secondary metabolite biosynthetic process"/>
    <property type="evidence" value="ECO:0007669"/>
    <property type="project" value="TreeGrafter"/>
</dbReference>
<dbReference type="PANTHER" id="PTHR45527">
    <property type="entry name" value="NONRIBOSOMAL PEPTIDE SYNTHETASE"/>
    <property type="match status" value="1"/>
</dbReference>
<dbReference type="Gene3D" id="3.40.50.12780">
    <property type="entry name" value="N-terminal domain of ligase-like"/>
    <property type="match status" value="5"/>
</dbReference>
<feature type="domain" description="Carrier" evidence="4">
    <location>
        <begin position="3806"/>
        <end position="3882"/>
    </location>
</feature>
<dbReference type="GO" id="GO:0016874">
    <property type="term" value="F:ligase activity"/>
    <property type="evidence" value="ECO:0007669"/>
    <property type="project" value="UniProtKB-KW"/>
</dbReference>
<dbReference type="SUPFAM" id="SSF52777">
    <property type="entry name" value="CoA-dependent acyltransferases"/>
    <property type="match status" value="10"/>
</dbReference>
<dbReference type="GO" id="GO:0005737">
    <property type="term" value="C:cytoplasm"/>
    <property type="evidence" value="ECO:0007669"/>
    <property type="project" value="TreeGrafter"/>
</dbReference>
<dbReference type="FunFam" id="3.30.559.30:FF:000003">
    <property type="entry name" value="Nonribosomal peptide synthase SidD"/>
    <property type="match status" value="3"/>
</dbReference>
<dbReference type="Gene3D" id="1.10.1200.10">
    <property type="entry name" value="ACP-like"/>
    <property type="match status" value="5"/>
</dbReference>
<feature type="domain" description="Carrier" evidence="4">
    <location>
        <begin position="4893"/>
        <end position="4969"/>
    </location>
</feature>
<organism evidence="5 6">
    <name type="scientific">Talaromyces proteolyticus</name>
    <dbReference type="NCBI Taxonomy" id="1131652"/>
    <lineage>
        <taxon>Eukaryota</taxon>
        <taxon>Fungi</taxon>
        <taxon>Dikarya</taxon>
        <taxon>Ascomycota</taxon>
        <taxon>Pezizomycotina</taxon>
        <taxon>Eurotiomycetes</taxon>
        <taxon>Eurotiomycetidae</taxon>
        <taxon>Eurotiales</taxon>
        <taxon>Trichocomaceae</taxon>
        <taxon>Talaromyces</taxon>
        <taxon>Talaromyces sect. Bacilispori</taxon>
    </lineage>
</organism>
<keyword evidence="2" id="KW-0597">Phosphoprotein</keyword>
<dbReference type="PANTHER" id="PTHR45527:SF1">
    <property type="entry name" value="FATTY ACID SYNTHASE"/>
    <property type="match status" value="1"/>
</dbReference>
<dbReference type="InterPro" id="IPR006162">
    <property type="entry name" value="Ppantetheine_attach_site"/>
</dbReference>
<dbReference type="CDD" id="cd19545">
    <property type="entry name" value="FUM14_C_NRPS-like"/>
    <property type="match status" value="4"/>
</dbReference>
<dbReference type="NCBIfam" id="NF003417">
    <property type="entry name" value="PRK04813.1"/>
    <property type="match status" value="5"/>
</dbReference>
<evidence type="ECO:0000256" key="1">
    <source>
        <dbReference type="ARBA" id="ARBA00022450"/>
    </source>
</evidence>
<feature type="domain" description="Carrier" evidence="4">
    <location>
        <begin position="582"/>
        <end position="658"/>
    </location>
</feature>
<dbReference type="FunFam" id="1.10.1200.10:FF:000005">
    <property type="entry name" value="Nonribosomal peptide synthetase 1"/>
    <property type="match status" value="4"/>
</dbReference>
<keyword evidence="6" id="KW-1185">Reference proteome</keyword>
<dbReference type="GeneID" id="70251838"/>
<dbReference type="GO" id="GO:0031177">
    <property type="term" value="F:phosphopantetheine binding"/>
    <property type="evidence" value="ECO:0007669"/>
    <property type="project" value="InterPro"/>
</dbReference>
<dbReference type="SUPFAM" id="SSF56801">
    <property type="entry name" value="Acetyl-CoA synthetase-like"/>
    <property type="match status" value="5"/>
</dbReference>
<dbReference type="SMART" id="SM00823">
    <property type="entry name" value="PKS_PP"/>
    <property type="match status" value="3"/>
</dbReference>
<comment type="caution">
    <text evidence="5">The sequence shown here is derived from an EMBL/GenBank/DDBJ whole genome shotgun (WGS) entry which is preliminary data.</text>
</comment>
<dbReference type="InterPro" id="IPR020845">
    <property type="entry name" value="AMP-binding_CS"/>
</dbReference>
<dbReference type="SUPFAM" id="SSF47336">
    <property type="entry name" value="ACP-like"/>
    <property type="match status" value="5"/>
</dbReference>
<dbReference type="PROSITE" id="PS00012">
    <property type="entry name" value="PHOSPHOPANTETHEINE"/>
    <property type="match status" value="3"/>
</dbReference>
<evidence type="ECO:0000256" key="2">
    <source>
        <dbReference type="ARBA" id="ARBA00022553"/>
    </source>
</evidence>
<dbReference type="EMBL" id="JAJTJA010000014">
    <property type="protein sequence ID" value="KAH8690320.1"/>
    <property type="molecule type" value="Genomic_DNA"/>
</dbReference>
<dbReference type="Gene3D" id="3.30.300.30">
    <property type="match status" value="5"/>
</dbReference>
<dbReference type="InterPro" id="IPR001242">
    <property type="entry name" value="Condensation_dom"/>
</dbReference>
<dbReference type="FunFam" id="3.30.300.30:FF:000015">
    <property type="entry name" value="Nonribosomal peptide synthase SidD"/>
    <property type="match status" value="4"/>
</dbReference>
<name>A0AAD4KIV2_9EURO</name>
<dbReference type="CDD" id="cd05918">
    <property type="entry name" value="A_NRPS_SidN3_like"/>
    <property type="match status" value="5"/>
</dbReference>
<feature type="domain" description="Carrier" evidence="4">
    <location>
        <begin position="1672"/>
        <end position="1748"/>
    </location>
</feature>
<dbReference type="Pfam" id="PF00550">
    <property type="entry name" value="PP-binding"/>
    <property type="match status" value="5"/>
</dbReference>
<evidence type="ECO:0000313" key="5">
    <source>
        <dbReference type="EMBL" id="KAH8690320.1"/>
    </source>
</evidence>
<proteinExistence type="predicted"/>
<dbReference type="Pfam" id="PF00501">
    <property type="entry name" value="AMP-binding"/>
    <property type="match status" value="5"/>
</dbReference>
<keyword evidence="1" id="KW-0596">Phosphopantetheine</keyword>
<dbReference type="InterPro" id="IPR045851">
    <property type="entry name" value="AMP-bd_C_sf"/>
</dbReference>
<dbReference type="PROSITE" id="PS50075">
    <property type="entry name" value="CARRIER"/>
    <property type="match status" value="4"/>
</dbReference>
<dbReference type="InterPro" id="IPR020806">
    <property type="entry name" value="PKS_PP-bd"/>
</dbReference>